<feature type="chain" id="PRO_5046671853" evidence="1">
    <location>
        <begin position="21"/>
        <end position="226"/>
    </location>
</feature>
<organism evidence="2 3">
    <name type="scientific">Buttiauxella gaviniae</name>
    <dbReference type="NCBI Taxonomy" id="82990"/>
    <lineage>
        <taxon>Bacteria</taxon>
        <taxon>Pseudomonadati</taxon>
        <taxon>Pseudomonadota</taxon>
        <taxon>Gammaproteobacteria</taxon>
        <taxon>Enterobacterales</taxon>
        <taxon>Enterobacteriaceae</taxon>
        <taxon>Buttiauxella</taxon>
    </lineage>
</organism>
<dbReference type="Proteomes" id="UP001555342">
    <property type="component" value="Unassembled WGS sequence"/>
</dbReference>
<gene>
    <name evidence="2" type="ORF">AB1E22_11775</name>
</gene>
<reference evidence="2 3" key="1">
    <citation type="submission" date="2024-07" db="EMBL/GenBank/DDBJ databases">
        <authorList>
            <person name="Wang L."/>
        </authorList>
    </citation>
    <scope>NUCLEOTIDE SEQUENCE [LARGE SCALE GENOMIC DNA]</scope>
    <source>
        <strain evidence="2 3">WL359</strain>
    </source>
</reference>
<dbReference type="RefSeq" id="WP_367595497.1">
    <property type="nucleotide sequence ID" value="NZ_JBFMVT010000002.1"/>
</dbReference>
<evidence type="ECO:0000313" key="2">
    <source>
        <dbReference type="EMBL" id="MEW7313361.1"/>
    </source>
</evidence>
<sequence>MNIKKILALSLLLALAGCQAEKTSQDCCSSLAAKGDWTLPYGEWQFDFFTPKLLPAVVTHARIIDTAGYLYTFNTLDSTQDDPNVVGAWNNNTRTTSLHFNKARQPPQYMIFCWDSIIDKKSYETSLFFPESVWRKMRISTGKDMFGNIAWYDTILFGLAPEGKVRVWLQNSAGGENYPVPVEKLKTVSGDRMTVCKGITQSDFSYGYDQDIKDFIKGKTYPYGAW</sequence>
<dbReference type="PROSITE" id="PS51257">
    <property type="entry name" value="PROKAR_LIPOPROTEIN"/>
    <property type="match status" value="1"/>
</dbReference>
<accession>A0ABV3NVD5</accession>
<keyword evidence="3" id="KW-1185">Reference proteome</keyword>
<name>A0ABV3NVD5_9ENTR</name>
<dbReference type="InterPro" id="IPR021326">
    <property type="entry name" value="DUF2931"/>
</dbReference>
<protein>
    <submittedName>
        <fullName evidence="2">DUF2931 family protein</fullName>
    </submittedName>
</protein>
<evidence type="ECO:0000256" key="1">
    <source>
        <dbReference type="SAM" id="SignalP"/>
    </source>
</evidence>
<dbReference type="EMBL" id="JBFMVT010000002">
    <property type="protein sequence ID" value="MEW7313361.1"/>
    <property type="molecule type" value="Genomic_DNA"/>
</dbReference>
<dbReference type="Pfam" id="PF11153">
    <property type="entry name" value="DUF2931"/>
    <property type="match status" value="1"/>
</dbReference>
<evidence type="ECO:0000313" key="3">
    <source>
        <dbReference type="Proteomes" id="UP001555342"/>
    </source>
</evidence>
<keyword evidence="1" id="KW-0732">Signal</keyword>
<comment type="caution">
    <text evidence="2">The sequence shown here is derived from an EMBL/GenBank/DDBJ whole genome shotgun (WGS) entry which is preliminary data.</text>
</comment>
<feature type="signal peptide" evidence="1">
    <location>
        <begin position="1"/>
        <end position="20"/>
    </location>
</feature>
<proteinExistence type="predicted"/>